<proteinExistence type="predicted"/>
<reference evidence="1 2" key="1">
    <citation type="submission" date="2016-11" db="EMBL/GenBank/DDBJ databases">
        <title>The macronuclear genome of Stentor coeruleus: a giant cell with tiny introns.</title>
        <authorList>
            <person name="Slabodnick M."/>
            <person name="Ruby J.G."/>
            <person name="Reiff S.B."/>
            <person name="Swart E.C."/>
            <person name="Gosai S."/>
            <person name="Prabakaran S."/>
            <person name="Witkowska E."/>
            <person name="Larue G.E."/>
            <person name="Fisher S."/>
            <person name="Freeman R.M."/>
            <person name="Gunawardena J."/>
            <person name="Chu W."/>
            <person name="Stover N.A."/>
            <person name="Gregory B.D."/>
            <person name="Nowacki M."/>
            <person name="Derisi J."/>
            <person name="Roy S.W."/>
            <person name="Marshall W.F."/>
            <person name="Sood P."/>
        </authorList>
    </citation>
    <scope>NUCLEOTIDE SEQUENCE [LARGE SCALE GENOMIC DNA]</scope>
    <source>
        <strain evidence="1">WM001</strain>
    </source>
</reference>
<gene>
    <name evidence="1" type="ORF">SteCoe_9801</name>
</gene>
<organism evidence="1 2">
    <name type="scientific">Stentor coeruleus</name>
    <dbReference type="NCBI Taxonomy" id="5963"/>
    <lineage>
        <taxon>Eukaryota</taxon>
        <taxon>Sar</taxon>
        <taxon>Alveolata</taxon>
        <taxon>Ciliophora</taxon>
        <taxon>Postciliodesmatophora</taxon>
        <taxon>Heterotrichea</taxon>
        <taxon>Heterotrichida</taxon>
        <taxon>Stentoridae</taxon>
        <taxon>Stentor</taxon>
    </lineage>
</organism>
<evidence type="ECO:0000313" key="1">
    <source>
        <dbReference type="EMBL" id="OMJ88300.1"/>
    </source>
</evidence>
<evidence type="ECO:0000313" key="2">
    <source>
        <dbReference type="Proteomes" id="UP000187209"/>
    </source>
</evidence>
<protein>
    <submittedName>
        <fullName evidence="1">Uncharacterized protein</fullName>
    </submittedName>
</protein>
<keyword evidence="2" id="KW-1185">Reference proteome</keyword>
<comment type="caution">
    <text evidence="1">The sequence shown here is derived from an EMBL/GenBank/DDBJ whole genome shotgun (WGS) entry which is preliminary data.</text>
</comment>
<sequence length="173" mass="19697">MKSSMIISSNSESRLISSLGPFDLELSPMICHTRKLTHWPSRYKQGVQMTKLRKNTEKSLKSNPTCLSFCKNNNNFLTKQKLKPSQNIKPNGYVKRLNMNYYLGNSLDSSLWKAPEAPKIQFQIKGKSLNINETQGDIGSNKIIRNSKDNYSRNGSVWLGLNIQNPSMNVSPW</sequence>
<accession>A0A1R2CH67</accession>
<name>A0A1R2CH67_9CILI</name>
<dbReference type="Proteomes" id="UP000187209">
    <property type="component" value="Unassembled WGS sequence"/>
</dbReference>
<dbReference type="EMBL" id="MPUH01000154">
    <property type="protein sequence ID" value="OMJ88300.1"/>
    <property type="molecule type" value="Genomic_DNA"/>
</dbReference>
<dbReference type="AlphaFoldDB" id="A0A1R2CH67"/>